<protein>
    <submittedName>
        <fullName evidence="1">Uncharacterized protein</fullName>
    </submittedName>
</protein>
<comment type="caution">
    <text evidence="1">The sequence shown here is derived from an EMBL/GenBank/DDBJ whole genome shotgun (WGS) entry which is preliminary data.</text>
</comment>
<evidence type="ECO:0000313" key="2">
    <source>
        <dbReference type="Proteomes" id="UP001153331"/>
    </source>
</evidence>
<proteinExistence type="predicted"/>
<reference evidence="1" key="1">
    <citation type="submission" date="2022-11" db="EMBL/GenBank/DDBJ databases">
        <title>Genome Sequence of Boeremia exigua.</title>
        <authorList>
            <person name="Buettner E."/>
        </authorList>
    </citation>
    <scope>NUCLEOTIDE SEQUENCE</scope>
    <source>
        <strain evidence="1">CU02</strain>
    </source>
</reference>
<gene>
    <name evidence="1" type="ORF">OPT61_g7567</name>
</gene>
<organism evidence="1 2">
    <name type="scientific">Boeremia exigua</name>
    <dbReference type="NCBI Taxonomy" id="749465"/>
    <lineage>
        <taxon>Eukaryota</taxon>
        <taxon>Fungi</taxon>
        <taxon>Dikarya</taxon>
        <taxon>Ascomycota</taxon>
        <taxon>Pezizomycotina</taxon>
        <taxon>Dothideomycetes</taxon>
        <taxon>Pleosporomycetidae</taxon>
        <taxon>Pleosporales</taxon>
        <taxon>Pleosporineae</taxon>
        <taxon>Didymellaceae</taxon>
        <taxon>Boeremia</taxon>
    </lineage>
</organism>
<accession>A0ACC2I335</accession>
<evidence type="ECO:0000313" key="1">
    <source>
        <dbReference type="EMBL" id="KAJ8109293.1"/>
    </source>
</evidence>
<name>A0ACC2I335_9PLEO</name>
<dbReference type="Proteomes" id="UP001153331">
    <property type="component" value="Unassembled WGS sequence"/>
</dbReference>
<dbReference type="EMBL" id="JAPHNI010000630">
    <property type="protein sequence ID" value="KAJ8109293.1"/>
    <property type="molecule type" value="Genomic_DNA"/>
</dbReference>
<keyword evidence="2" id="KW-1185">Reference proteome</keyword>
<sequence length="647" mass="73460">MSHKISLEVLAECCMELSLDVSDNSIRGWFTSNQLADMVGPMFYIQDDSTTDLLPLIAENVSWDSLQDGIQECLQHHESCRNDEGLELPLGFRVIDIDEQCIVEIQSKSCDFFALSYVWGLDNSPRSKTTKASYASFLSPGALSRVALPQTVRDAMTACAQLKQKYLWADRLCIVQDSPEDKANQILAMDRIYRLAKYVIIAYDSDDMNSGISGISRPRPQTQMRVKVAGLYLTSDAFDDFCNHTHKGCVWLKRGWTYQEYELAKRKLGFRNTQAFLECRHGRKEEYRRGFGDIGDELWTARRVDPLFSRFALHIKAYSRRKLSFLSDGIAAVTGVLNSLYEGKGRILGGLPEAHFDRALLWYGDLVEYDKSLNSSFPSWSWASILGACTSLQWIDAAWRGHAHFRSYEFCGTLVPWYTVDADGCIRPVNNIPDDQIRNRWKSYAAIAYEGGCVANSRDDLEYFLSPAETWPDYASYIRQVVPEIPSCLSDTFLSDESLHDLYALMRKDMLLTQAQTVTLRWTIDTDTIGLFETNGGILFLGPDGNRVGQITLILSNESQYEQVPAKWGSTVEVMGISLAILTRPGEEAHWPDRSVVVEGQDFPDIPVVNVLVIERIGKCVRRRALGWVCLADWLKLEKKWEYILLE</sequence>